<gene>
    <name evidence="3" type="ORF">D5S19_04030</name>
</gene>
<feature type="compositionally biased region" description="Low complexity" evidence="1">
    <location>
        <begin position="150"/>
        <end position="162"/>
    </location>
</feature>
<protein>
    <submittedName>
        <fullName evidence="3">Uncharacterized protein</fullName>
    </submittedName>
</protein>
<keyword evidence="2" id="KW-0812">Transmembrane</keyword>
<evidence type="ECO:0000313" key="3">
    <source>
        <dbReference type="EMBL" id="RJQ89631.1"/>
    </source>
</evidence>
<reference evidence="3 4" key="1">
    <citation type="submission" date="2018-09" db="EMBL/GenBank/DDBJ databases">
        <title>YIM PH 21725 draft genome.</title>
        <authorList>
            <person name="Miao C."/>
        </authorList>
    </citation>
    <scope>NUCLEOTIDE SEQUENCE [LARGE SCALE GENOMIC DNA]</scope>
    <source>
        <strain evidence="4">YIM PH21725</strain>
    </source>
</reference>
<keyword evidence="2" id="KW-1133">Transmembrane helix</keyword>
<dbReference type="RefSeq" id="WP_120021979.1">
    <property type="nucleotide sequence ID" value="NZ_QZFV01000054.1"/>
</dbReference>
<dbReference type="EMBL" id="QZFV01000054">
    <property type="protein sequence ID" value="RJQ89631.1"/>
    <property type="molecule type" value="Genomic_DNA"/>
</dbReference>
<feature type="region of interest" description="Disordered" evidence="1">
    <location>
        <begin position="129"/>
        <end position="186"/>
    </location>
</feature>
<organism evidence="3 4">
    <name type="scientific">Amycolatopsis panacis</name>
    <dbReference type="NCBI Taxonomy" id="2340917"/>
    <lineage>
        <taxon>Bacteria</taxon>
        <taxon>Bacillati</taxon>
        <taxon>Actinomycetota</taxon>
        <taxon>Actinomycetes</taxon>
        <taxon>Pseudonocardiales</taxon>
        <taxon>Pseudonocardiaceae</taxon>
        <taxon>Amycolatopsis</taxon>
    </lineage>
</organism>
<evidence type="ECO:0000256" key="2">
    <source>
        <dbReference type="SAM" id="Phobius"/>
    </source>
</evidence>
<evidence type="ECO:0000256" key="1">
    <source>
        <dbReference type="SAM" id="MobiDB-lite"/>
    </source>
</evidence>
<dbReference type="OrthoDB" id="3629461at2"/>
<keyword evidence="4" id="KW-1185">Reference proteome</keyword>
<dbReference type="Proteomes" id="UP000285112">
    <property type="component" value="Unassembled WGS sequence"/>
</dbReference>
<dbReference type="AlphaFoldDB" id="A0A419I9R1"/>
<keyword evidence="2" id="KW-0472">Membrane</keyword>
<feature type="compositionally biased region" description="Low complexity" evidence="1">
    <location>
        <begin position="170"/>
        <end position="181"/>
    </location>
</feature>
<sequence length="223" mass="22725">MPTQAEPLRAAGLVVTPGDSADAAPMKLHTSGGCPAGADAYNAVMRGHGLPKDGVVITATTSAGMSRKQGFDVYPSETLHDFAADANTTFTGDYQVSVYCVDSFSQEHKAEFAGTIRVSAPGRYAALGDAKGPNTMSPRAELEMPPPSAPAGSPAPGTVAPGTGSGEGHPTSSTATAPIAAGKPDQSTTDGWLQPFLFVAAIALAVAAVVLAVVMRRRRSRSE</sequence>
<comment type="caution">
    <text evidence="3">The sequence shown here is derived from an EMBL/GenBank/DDBJ whole genome shotgun (WGS) entry which is preliminary data.</text>
</comment>
<name>A0A419I9R1_9PSEU</name>
<proteinExistence type="predicted"/>
<feature type="transmembrane region" description="Helical" evidence="2">
    <location>
        <begin position="192"/>
        <end position="214"/>
    </location>
</feature>
<evidence type="ECO:0000313" key="4">
    <source>
        <dbReference type="Proteomes" id="UP000285112"/>
    </source>
</evidence>
<accession>A0A419I9R1</accession>